<keyword evidence="2" id="KW-1185">Reference proteome</keyword>
<sequence length="73" mass="8709">MKLFSKKKKQQNDALLNEIRRTKLALESAYSNFENVVDPDLIDCYIYEVNSVQKRYKYLLKQAKQLENDYSTI</sequence>
<accession>A0A6S6QTP8</accession>
<evidence type="ECO:0000313" key="2">
    <source>
        <dbReference type="Proteomes" id="UP000515561"/>
    </source>
</evidence>
<protein>
    <submittedName>
        <fullName evidence="1">Uncharacterized protein</fullName>
    </submittedName>
</protein>
<gene>
    <name evidence="1" type="ORF">acsn021_00380</name>
</gene>
<reference evidence="1 2" key="1">
    <citation type="journal article" date="2016" name="Int. J. Syst. Evol. Microbiol.">
        <title>Descriptions of Anaerotaenia torta gen. nov., sp. nov. and Anaerocolumna cellulosilytica gen. nov., sp. nov. isolated from a methanogenic reactor of cattle waste.</title>
        <authorList>
            <person name="Uek A."/>
            <person name="Ohtaki Y."/>
            <person name="Kaku N."/>
            <person name="Ueki K."/>
        </authorList>
    </citation>
    <scope>NUCLEOTIDE SEQUENCE [LARGE SCALE GENOMIC DNA]</scope>
    <source>
        <strain evidence="1 2">SN021</strain>
    </source>
</reference>
<proteinExistence type="predicted"/>
<dbReference type="Proteomes" id="UP000515561">
    <property type="component" value="Chromosome"/>
</dbReference>
<dbReference type="Pfam" id="PF10704">
    <property type="entry name" value="DUF2508"/>
    <property type="match status" value="1"/>
</dbReference>
<organism evidence="1 2">
    <name type="scientific">Anaerocolumna cellulosilytica</name>
    <dbReference type="NCBI Taxonomy" id="433286"/>
    <lineage>
        <taxon>Bacteria</taxon>
        <taxon>Bacillati</taxon>
        <taxon>Bacillota</taxon>
        <taxon>Clostridia</taxon>
        <taxon>Lachnospirales</taxon>
        <taxon>Lachnospiraceae</taxon>
        <taxon>Anaerocolumna</taxon>
    </lineage>
</organism>
<name>A0A6S6QTP8_9FIRM</name>
<dbReference type="RefSeq" id="WP_184093110.1">
    <property type="nucleotide sequence ID" value="NZ_AP023367.1"/>
</dbReference>
<dbReference type="EMBL" id="AP023367">
    <property type="protein sequence ID" value="BCJ92469.1"/>
    <property type="molecule type" value="Genomic_DNA"/>
</dbReference>
<dbReference type="InterPro" id="IPR019644">
    <property type="entry name" value="DUF2508"/>
</dbReference>
<dbReference type="AlphaFoldDB" id="A0A6S6QTP8"/>
<dbReference type="KEGG" id="acel:acsn021_00380"/>
<evidence type="ECO:0000313" key="1">
    <source>
        <dbReference type="EMBL" id="BCJ92469.1"/>
    </source>
</evidence>